<gene>
    <name evidence="1" type="ORF">DXZ20_14640</name>
</gene>
<accession>A0A6M0RKX0</accession>
<proteinExistence type="predicted"/>
<dbReference type="AlphaFoldDB" id="A0A6M0RKX0"/>
<dbReference type="EMBL" id="QXHD01000004">
    <property type="protein sequence ID" value="NEZ56894.1"/>
    <property type="molecule type" value="Genomic_DNA"/>
</dbReference>
<comment type="caution">
    <text evidence="1">The sequence shown here is derived from an EMBL/GenBank/DDBJ whole genome shotgun (WGS) entry which is preliminary data.</text>
</comment>
<organism evidence="1 2">
    <name type="scientific">Adonisia turfae CCMR0081</name>
    <dbReference type="NCBI Taxonomy" id="2292702"/>
    <lineage>
        <taxon>Bacteria</taxon>
        <taxon>Bacillati</taxon>
        <taxon>Cyanobacteriota</taxon>
        <taxon>Adonisia</taxon>
        <taxon>Adonisia turfae</taxon>
    </lineage>
</organism>
<evidence type="ECO:0000313" key="1">
    <source>
        <dbReference type="EMBL" id="NEZ56894.1"/>
    </source>
</evidence>
<sequence>MIKVDARNEYRELCRRIENEDVESFICEIALSLESISRKDRPIQLGLRGDVIAKYAREWIPDIQDISGFVAEQRSHAKSRDYNRLFTPTEFAYPVTTGDVAGKLGLSTPA</sequence>
<keyword evidence="2" id="KW-1185">Reference proteome</keyword>
<reference evidence="1 2" key="1">
    <citation type="journal article" date="2020" name="Microb. Ecol.">
        <title>Ecogenomics of the Marine Benthic Filamentous Cyanobacterium Adonisia.</title>
        <authorList>
            <person name="Walter J.M."/>
            <person name="Coutinho F.H."/>
            <person name="Leomil L."/>
            <person name="Hargreaves P.I."/>
            <person name="Campeao M.E."/>
            <person name="Vieira V.V."/>
            <person name="Silva B.S."/>
            <person name="Fistarol G.O."/>
            <person name="Salomon P.S."/>
            <person name="Sawabe T."/>
            <person name="Mino S."/>
            <person name="Hosokawa M."/>
            <person name="Miyashita H."/>
            <person name="Maruyama F."/>
            <person name="van Verk M.C."/>
            <person name="Dutilh B.E."/>
            <person name="Thompson C.C."/>
            <person name="Thompson F.L."/>
        </authorList>
    </citation>
    <scope>NUCLEOTIDE SEQUENCE [LARGE SCALE GENOMIC DNA]</scope>
    <source>
        <strain evidence="1 2">CCMR0081</strain>
    </source>
</reference>
<evidence type="ECO:0000313" key="2">
    <source>
        <dbReference type="Proteomes" id="UP000481033"/>
    </source>
</evidence>
<dbReference type="Pfam" id="PF14124">
    <property type="entry name" value="DUF4291"/>
    <property type="match status" value="1"/>
</dbReference>
<dbReference type="RefSeq" id="WP_163698886.1">
    <property type="nucleotide sequence ID" value="NZ_QXHD01000004.1"/>
</dbReference>
<name>A0A6M0RKX0_9CYAN</name>
<protein>
    <submittedName>
        <fullName evidence="1">DUF4291 family protein</fullName>
    </submittedName>
</protein>
<dbReference type="InterPro" id="IPR025633">
    <property type="entry name" value="DUF4291"/>
</dbReference>
<dbReference type="Proteomes" id="UP000481033">
    <property type="component" value="Unassembled WGS sequence"/>
</dbReference>